<reference evidence="8 9" key="1">
    <citation type="submission" date="2018-08" db="EMBL/GenBank/DDBJ databases">
        <title>A genome reference for cultivated species of the human gut microbiota.</title>
        <authorList>
            <person name="Zou Y."/>
            <person name="Xue W."/>
            <person name="Luo G."/>
        </authorList>
    </citation>
    <scope>NUCLEOTIDE SEQUENCE [LARGE SCALE GENOMIC DNA]</scope>
    <source>
        <strain evidence="8 9">OM05-15BH</strain>
    </source>
</reference>
<evidence type="ECO:0000313" key="8">
    <source>
        <dbReference type="EMBL" id="RGN32357.1"/>
    </source>
</evidence>
<accession>A0A3E5B423</accession>
<dbReference type="InterPro" id="IPR033985">
    <property type="entry name" value="SusD-like_N"/>
</dbReference>
<evidence type="ECO:0000259" key="6">
    <source>
        <dbReference type="Pfam" id="PF07980"/>
    </source>
</evidence>
<comment type="caution">
    <text evidence="8">The sequence shown here is derived from an EMBL/GenBank/DDBJ whole genome shotgun (WGS) entry which is preliminary data.</text>
</comment>
<evidence type="ECO:0000256" key="5">
    <source>
        <dbReference type="ARBA" id="ARBA00023237"/>
    </source>
</evidence>
<dbReference type="AlphaFoldDB" id="A0A3E5B423"/>
<evidence type="ECO:0000256" key="1">
    <source>
        <dbReference type="ARBA" id="ARBA00004442"/>
    </source>
</evidence>
<dbReference type="RefSeq" id="WP_009130011.1">
    <property type="nucleotide sequence ID" value="NZ_CABKRN010000002.1"/>
</dbReference>
<dbReference type="InterPro" id="IPR012944">
    <property type="entry name" value="SusD_RagB_dom"/>
</dbReference>
<dbReference type="PROSITE" id="PS51257">
    <property type="entry name" value="PROKAR_LIPOPROTEIN"/>
    <property type="match status" value="1"/>
</dbReference>
<evidence type="ECO:0000256" key="4">
    <source>
        <dbReference type="ARBA" id="ARBA00023136"/>
    </source>
</evidence>
<sequence>MISKKNILRTYVALAVVPFVSSCMPNMDLNNPEQLSVDTYYKTEAQLEAAVIPAYEALIGQNQGGYARALYYNLMAPGDDYDKTFKWSNLYQDTYTTPANEALLKSSWQDLFNGVFAANLAIEKITGFEGSIDSSKKDRLLGEAYFLRALNYMHLVQLFGETIPYWDHSIIDAAEYYPGNAENGKIYALIISDFSKAAELLPLRSTLYADVANKGRATKGAAQAYLAKAYLYRPILERGQAAEFSKAAEALKKVIDSNEYRLMDNFRENSMWGTDHENNAESVFEIQMFNGPDWMGGDKSDSWRWQEIGVPDGTGGAWWNLAPNQRTFDEFEEGDPRKFMTLWCPGGAYYTEISGNVADWDYMINHLSSDKHLYGTRKECPDYQIADADNEINTRLMRYSDVLLMYAECLSELGNDSKPVTDPSGPKYYIQQVRDRANKVVPSEQPHLWYQHDPGYILTVDELLASGKIINGVPMNSIKNIIVHERFVEFCGEYLRYFDLLRWGMADSSWLSSIQALGWSEKAMYYPFPEEELANNPNLKGNAMN</sequence>
<dbReference type="InterPro" id="IPR011990">
    <property type="entry name" value="TPR-like_helical_dom_sf"/>
</dbReference>
<dbReference type="Pfam" id="PF14322">
    <property type="entry name" value="SusD-like_3"/>
    <property type="match status" value="1"/>
</dbReference>
<dbReference type="Gene3D" id="1.25.40.390">
    <property type="match status" value="1"/>
</dbReference>
<dbReference type="GO" id="GO:0009279">
    <property type="term" value="C:cell outer membrane"/>
    <property type="evidence" value="ECO:0007669"/>
    <property type="project" value="UniProtKB-SubCell"/>
</dbReference>
<organism evidence="8 9">
    <name type="scientific">Bacteroides oleiciplenus</name>
    <dbReference type="NCBI Taxonomy" id="626931"/>
    <lineage>
        <taxon>Bacteria</taxon>
        <taxon>Pseudomonadati</taxon>
        <taxon>Bacteroidota</taxon>
        <taxon>Bacteroidia</taxon>
        <taxon>Bacteroidales</taxon>
        <taxon>Bacteroidaceae</taxon>
        <taxon>Bacteroides</taxon>
    </lineage>
</organism>
<dbReference type="Proteomes" id="UP000260983">
    <property type="component" value="Unassembled WGS sequence"/>
</dbReference>
<feature type="domain" description="SusD-like N-terminal" evidence="7">
    <location>
        <begin position="41"/>
        <end position="231"/>
    </location>
</feature>
<keyword evidence="3" id="KW-0732">Signal</keyword>
<dbReference type="EMBL" id="QSUL01000014">
    <property type="protein sequence ID" value="RGN32357.1"/>
    <property type="molecule type" value="Genomic_DNA"/>
</dbReference>
<evidence type="ECO:0000256" key="2">
    <source>
        <dbReference type="ARBA" id="ARBA00006275"/>
    </source>
</evidence>
<dbReference type="SUPFAM" id="SSF48452">
    <property type="entry name" value="TPR-like"/>
    <property type="match status" value="1"/>
</dbReference>
<keyword evidence="5" id="KW-0998">Cell outer membrane</keyword>
<proteinExistence type="inferred from homology"/>
<comment type="subcellular location">
    <subcellularLocation>
        <location evidence="1">Cell outer membrane</location>
    </subcellularLocation>
</comment>
<protein>
    <submittedName>
        <fullName evidence="8">RagB/SusD family nutrient uptake outer membrane protein</fullName>
    </submittedName>
</protein>
<evidence type="ECO:0000256" key="3">
    <source>
        <dbReference type="ARBA" id="ARBA00022729"/>
    </source>
</evidence>
<keyword evidence="4" id="KW-0472">Membrane</keyword>
<feature type="domain" description="RagB/SusD" evidence="6">
    <location>
        <begin position="322"/>
        <end position="514"/>
    </location>
</feature>
<evidence type="ECO:0000313" key="9">
    <source>
        <dbReference type="Proteomes" id="UP000260983"/>
    </source>
</evidence>
<dbReference type="Pfam" id="PF07980">
    <property type="entry name" value="SusD_RagB"/>
    <property type="match status" value="1"/>
</dbReference>
<evidence type="ECO:0000259" key="7">
    <source>
        <dbReference type="Pfam" id="PF14322"/>
    </source>
</evidence>
<name>A0A3E5B423_9BACE</name>
<comment type="similarity">
    <text evidence="2">Belongs to the SusD family.</text>
</comment>
<gene>
    <name evidence="8" type="ORF">DXB65_18915</name>
</gene>